<feature type="domain" description="DEX1 C-terminal" evidence="8">
    <location>
        <begin position="633"/>
        <end position="730"/>
    </location>
</feature>
<dbReference type="GO" id="GO:0016020">
    <property type="term" value="C:membrane"/>
    <property type="evidence" value="ECO:0007669"/>
    <property type="project" value="UniProtKB-SubCell"/>
</dbReference>
<dbReference type="KEGG" id="ngr:NAEGRDRAFT_36616"/>
<dbReference type="eggNOG" id="ENOG502QRZ6">
    <property type="taxonomic scope" value="Eukaryota"/>
</dbReference>
<dbReference type="SUPFAM" id="SSF69318">
    <property type="entry name" value="Integrin alpha N-terminal domain"/>
    <property type="match status" value="1"/>
</dbReference>
<evidence type="ECO:0000259" key="8">
    <source>
        <dbReference type="Pfam" id="PF23722"/>
    </source>
</evidence>
<keyword evidence="2 7" id="KW-0812">Transmembrane</keyword>
<dbReference type="EMBL" id="GG738867">
    <property type="protein sequence ID" value="EFC44640.1"/>
    <property type="molecule type" value="Genomic_DNA"/>
</dbReference>
<keyword evidence="4 7" id="KW-1133">Transmembrane helix</keyword>
<evidence type="ECO:0000256" key="1">
    <source>
        <dbReference type="ARBA" id="ARBA00004167"/>
    </source>
</evidence>
<keyword evidence="10" id="KW-1185">Reference proteome</keyword>
<feature type="compositionally biased region" description="Basic and acidic residues" evidence="6">
    <location>
        <begin position="202"/>
        <end position="226"/>
    </location>
</feature>
<dbReference type="AlphaFoldDB" id="D2VEQ1"/>
<dbReference type="InParanoid" id="D2VEQ1"/>
<dbReference type="InterPro" id="IPR028994">
    <property type="entry name" value="Integrin_alpha_N"/>
</dbReference>
<protein>
    <submittedName>
        <fullName evidence="9">Predicted protein</fullName>
    </submittedName>
</protein>
<dbReference type="VEuPathDB" id="AmoebaDB:NAEGRDRAFT_36616"/>
<dbReference type="GeneID" id="8848570"/>
<dbReference type="Pfam" id="PF13517">
    <property type="entry name" value="FG-GAP_3"/>
    <property type="match status" value="1"/>
</dbReference>
<evidence type="ECO:0000256" key="5">
    <source>
        <dbReference type="ARBA" id="ARBA00023136"/>
    </source>
</evidence>
<dbReference type="PANTHER" id="PTHR21419:SF23">
    <property type="entry name" value="PROTEIN DEFECTIVE IN EXINE FORMATION 1"/>
    <property type="match status" value="1"/>
</dbReference>
<name>D2VEQ1_NAEGR</name>
<dbReference type="InterPro" id="IPR056376">
    <property type="entry name" value="DEX1_C"/>
</dbReference>
<dbReference type="STRING" id="5762.D2VEQ1"/>
<gene>
    <name evidence="9" type="ORF">NAEGRDRAFT_36616</name>
</gene>
<dbReference type="Gene3D" id="2.130.10.10">
    <property type="entry name" value="YVTN repeat-like/Quinoprotein amine dehydrogenase"/>
    <property type="match status" value="1"/>
</dbReference>
<reference evidence="9 10" key="1">
    <citation type="journal article" date="2010" name="Cell">
        <title>The genome of Naegleria gruberi illuminates early eukaryotic versatility.</title>
        <authorList>
            <person name="Fritz-Laylin L.K."/>
            <person name="Prochnik S.E."/>
            <person name="Ginger M.L."/>
            <person name="Dacks J.B."/>
            <person name="Carpenter M.L."/>
            <person name="Field M.C."/>
            <person name="Kuo A."/>
            <person name="Paredez A."/>
            <person name="Chapman J."/>
            <person name="Pham J."/>
            <person name="Shu S."/>
            <person name="Neupane R."/>
            <person name="Cipriano M."/>
            <person name="Mancuso J."/>
            <person name="Tu H."/>
            <person name="Salamov A."/>
            <person name="Lindquist E."/>
            <person name="Shapiro H."/>
            <person name="Lucas S."/>
            <person name="Grigoriev I.V."/>
            <person name="Cande W.Z."/>
            <person name="Fulton C."/>
            <person name="Rokhsar D.S."/>
            <person name="Dawson S.C."/>
        </authorList>
    </citation>
    <scope>NUCLEOTIDE SEQUENCE [LARGE SCALE GENOMIC DNA]</scope>
    <source>
        <strain evidence="9 10">NEG-M</strain>
    </source>
</reference>
<feature type="compositionally biased region" description="Basic and acidic residues" evidence="6">
    <location>
        <begin position="18"/>
        <end position="29"/>
    </location>
</feature>
<dbReference type="RefSeq" id="XP_002677384.1">
    <property type="nucleotide sequence ID" value="XM_002677338.1"/>
</dbReference>
<keyword evidence="3" id="KW-0732">Signal</keyword>
<evidence type="ECO:0000256" key="6">
    <source>
        <dbReference type="SAM" id="MobiDB-lite"/>
    </source>
</evidence>
<dbReference type="Pfam" id="PF23722">
    <property type="entry name" value="Beta-sand_DEX1"/>
    <property type="match status" value="1"/>
</dbReference>
<sequence>MNSLSIIDHVNAQQSKPIRKDADQPKSKFSETTAVSAEDVKHNTDATKIRNKGKCKLDVGITWRSNVDSSVYQTPIITNLMNVKSNQHGDKKFVVVPTFVRYIQVLNGDSGAEHKEGNSHWPYAHSQLASHSSIVLHDIDGDNIKDIVVTTANGEILFFNWKGELLSDKTFAVPGLMVDKFWYKGLENEKFDVSISLSQKESEKHAEVAKNKPKDAPKETPKENPRTRSKQKRKLLQVAKAPTSTEGSLSSEARASLSLVQQKVHTPQSLRPFIGEKIESVEHKHFSHHTTVKKDGKEFITVDAHILSTPVIADIDNDGKEELIASVSYFYDREYYHQNMFELDVDIDMDKYVAGGIAVYDLSTRKIKWHAHLDMTTDNVKQKAYIYGNPTVADIDGDGSLDVIVGTGLGWIYAYNNQGKLLDGFPVLMGEIQGQVIAEDINQDGYIEICAVDFNSNLVCFDGKGKEIWSQRLSGSAAQAPTVGDVDGDGKLDLVVGTSTGHIWAVSGETGKVLPHFPVKTGSSIYSPALLIDLSNGTRSDNSLDIVLPSFDGYLYIVNGKSGCVDKVDIGEKSYSQVLADDLTGNGKLDLLVSTMNGNLICLSTESPYHPLKTTAYQMQFENGFKYRNGLYGIYIKNREYKDIVGSKFAIEFEIIDNRKNSKDHLPITYDVRVVLGASKVLFEQKYTQPGSYRVELTSPEDRLHNTMVSVEMRNEFSQLYTDHITLSFNISFFSFFKWMVVLPFIATVCAILYSLRSDN</sequence>
<evidence type="ECO:0000256" key="3">
    <source>
        <dbReference type="ARBA" id="ARBA00022729"/>
    </source>
</evidence>
<evidence type="ECO:0000256" key="4">
    <source>
        <dbReference type="ARBA" id="ARBA00022989"/>
    </source>
</evidence>
<dbReference type="Proteomes" id="UP000006671">
    <property type="component" value="Unassembled WGS sequence"/>
</dbReference>
<dbReference type="OrthoDB" id="200924at2759"/>
<dbReference type="PANTHER" id="PTHR21419">
    <property type="match status" value="1"/>
</dbReference>
<evidence type="ECO:0000256" key="7">
    <source>
        <dbReference type="SAM" id="Phobius"/>
    </source>
</evidence>
<organism evidence="10">
    <name type="scientific">Naegleria gruberi</name>
    <name type="common">Amoeba</name>
    <dbReference type="NCBI Taxonomy" id="5762"/>
    <lineage>
        <taxon>Eukaryota</taxon>
        <taxon>Discoba</taxon>
        <taxon>Heterolobosea</taxon>
        <taxon>Tetramitia</taxon>
        <taxon>Eutetramitia</taxon>
        <taxon>Vahlkampfiidae</taxon>
        <taxon>Naegleria</taxon>
    </lineage>
</organism>
<feature type="region of interest" description="Disordered" evidence="6">
    <location>
        <begin position="12"/>
        <end position="35"/>
    </location>
</feature>
<dbReference type="InterPro" id="IPR015943">
    <property type="entry name" value="WD40/YVTN_repeat-like_dom_sf"/>
</dbReference>
<evidence type="ECO:0000256" key="2">
    <source>
        <dbReference type="ARBA" id="ARBA00022692"/>
    </source>
</evidence>
<dbReference type="InterPro" id="IPR013517">
    <property type="entry name" value="FG-GAP"/>
</dbReference>
<keyword evidence="5 7" id="KW-0472">Membrane</keyword>
<feature type="region of interest" description="Disordered" evidence="6">
    <location>
        <begin position="202"/>
        <end position="252"/>
    </location>
</feature>
<accession>D2VEQ1</accession>
<comment type="subcellular location">
    <subcellularLocation>
        <location evidence="1">Membrane</location>
        <topology evidence="1">Single-pass membrane protein</topology>
    </subcellularLocation>
</comment>
<evidence type="ECO:0000313" key="9">
    <source>
        <dbReference type="EMBL" id="EFC44640.1"/>
    </source>
</evidence>
<feature type="transmembrane region" description="Helical" evidence="7">
    <location>
        <begin position="736"/>
        <end position="756"/>
    </location>
</feature>
<dbReference type="OMA" id="TMWGDED"/>
<proteinExistence type="predicted"/>
<dbReference type="InterPro" id="IPR045232">
    <property type="entry name" value="FAM234"/>
</dbReference>
<evidence type="ECO:0000313" key="10">
    <source>
        <dbReference type="Proteomes" id="UP000006671"/>
    </source>
</evidence>